<dbReference type="PANTHER" id="PTHR33692">
    <property type="entry name" value="RIBOSOME MATURATION FACTOR RIMM"/>
    <property type="match status" value="1"/>
</dbReference>
<evidence type="ECO:0000256" key="3">
    <source>
        <dbReference type="ARBA" id="ARBA00022552"/>
    </source>
</evidence>
<proteinExistence type="inferred from homology"/>
<dbReference type="Gene3D" id="2.30.30.240">
    <property type="entry name" value="PRC-barrel domain"/>
    <property type="match status" value="1"/>
</dbReference>
<reference evidence="9" key="1">
    <citation type="journal article" date="2019" name="Int. J. Syst. Evol. Microbiol.">
        <title>The Global Catalogue of Microorganisms (GCM) 10K type strain sequencing project: providing services to taxonomists for standard genome sequencing and annotation.</title>
        <authorList>
            <consortium name="The Broad Institute Genomics Platform"/>
            <consortium name="The Broad Institute Genome Sequencing Center for Infectious Disease"/>
            <person name="Wu L."/>
            <person name="Ma J."/>
        </authorList>
    </citation>
    <scope>NUCLEOTIDE SEQUENCE [LARGE SCALE GENOMIC DNA]</scope>
    <source>
        <strain evidence="9">CGMCC 1.15277</strain>
    </source>
</reference>
<evidence type="ECO:0000256" key="4">
    <source>
        <dbReference type="ARBA" id="ARBA00023186"/>
    </source>
</evidence>
<comment type="similarity">
    <text evidence="5">Belongs to the RimM family.</text>
</comment>
<dbReference type="RefSeq" id="WP_343884524.1">
    <property type="nucleotide sequence ID" value="NZ_BAAAKI010000002.1"/>
</dbReference>
<keyword evidence="4 5" id="KW-0143">Chaperone</keyword>
<dbReference type="HAMAP" id="MF_00014">
    <property type="entry name" value="Ribosome_mat_RimM"/>
    <property type="match status" value="1"/>
</dbReference>
<evidence type="ECO:0000259" key="6">
    <source>
        <dbReference type="Pfam" id="PF01782"/>
    </source>
</evidence>
<comment type="function">
    <text evidence="5">An accessory protein needed during the final step in the assembly of 30S ribosomal subunit, possibly for assembly of the head region. Essential for efficient processing of 16S rRNA. May be needed both before and after RbfA during the maturation of 16S rRNA. It has affinity for free ribosomal 30S subunits but not for 70S ribosomes.</text>
</comment>
<comment type="caution">
    <text evidence="8">The sequence shown here is derived from an EMBL/GenBank/DDBJ whole genome shotgun (WGS) entry which is preliminary data.</text>
</comment>
<protein>
    <recommendedName>
        <fullName evidence="5">Ribosome maturation factor RimM</fullName>
    </recommendedName>
</protein>
<evidence type="ECO:0000256" key="1">
    <source>
        <dbReference type="ARBA" id="ARBA00022490"/>
    </source>
</evidence>
<dbReference type="EMBL" id="JBHSUA010000007">
    <property type="protein sequence ID" value="MFC6395823.1"/>
    <property type="molecule type" value="Genomic_DNA"/>
</dbReference>
<comment type="subunit">
    <text evidence="5">Binds ribosomal protein uS19.</text>
</comment>
<dbReference type="SUPFAM" id="SSF50447">
    <property type="entry name" value="Translation proteins"/>
    <property type="match status" value="1"/>
</dbReference>
<feature type="domain" description="RimM N-terminal" evidence="6">
    <location>
        <begin position="7"/>
        <end position="86"/>
    </location>
</feature>
<feature type="domain" description="Ribosome maturation factor RimM PRC barrel" evidence="7">
    <location>
        <begin position="103"/>
        <end position="163"/>
    </location>
</feature>
<comment type="domain">
    <text evidence="5">The PRC barrel domain binds ribosomal protein uS19.</text>
</comment>
<dbReference type="Gene3D" id="2.40.30.60">
    <property type="entry name" value="RimM"/>
    <property type="match status" value="1"/>
</dbReference>
<dbReference type="InterPro" id="IPR036976">
    <property type="entry name" value="RimM_N_sf"/>
</dbReference>
<dbReference type="Proteomes" id="UP001596266">
    <property type="component" value="Unassembled WGS sequence"/>
</dbReference>
<dbReference type="InterPro" id="IPR011961">
    <property type="entry name" value="RimM"/>
</dbReference>
<dbReference type="InterPro" id="IPR002676">
    <property type="entry name" value="RimM_N"/>
</dbReference>
<dbReference type="InterPro" id="IPR056792">
    <property type="entry name" value="PRC_RimM"/>
</dbReference>
<dbReference type="PANTHER" id="PTHR33692:SF1">
    <property type="entry name" value="RIBOSOME MATURATION FACTOR RIMM"/>
    <property type="match status" value="1"/>
</dbReference>
<dbReference type="NCBIfam" id="TIGR02273">
    <property type="entry name" value="16S_RimM"/>
    <property type="match status" value="1"/>
</dbReference>
<keyword evidence="1 5" id="KW-0963">Cytoplasm</keyword>
<evidence type="ECO:0000313" key="8">
    <source>
        <dbReference type="EMBL" id="MFC6395823.1"/>
    </source>
</evidence>
<organism evidence="8 9">
    <name type="scientific">Luteococcus sanguinis</name>
    <dbReference type="NCBI Taxonomy" id="174038"/>
    <lineage>
        <taxon>Bacteria</taxon>
        <taxon>Bacillati</taxon>
        <taxon>Actinomycetota</taxon>
        <taxon>Actinomycetes</taxon>
        <taxon>Propionibacteriales</taxon>
        <taxon>Propionibacteriaceae</taxon>
        <taxon>Luteococcus</taxon>
    </lineage>
</organism>
<evidence type="ECO:0000259" key="7">
    <source>
        <dbReference type="Pfam" id="PF24986"/>
    </source>
</evidence>
<sequence>MSLEEVVVGAVGKAHGLRGDVAIDVRTDEPERRFADGAVLRAEGDARGTLTIASTRWHSGRLLARFVEANDRTAVEQLRGVVLVVDVPSDEVPEDEDEYYDRQLIGLDVLAADGTRVGEVTEVIHLPVQDALVVRTTDGERLIPFVAALVPDVDLKAGTCTLADVRGLLDDEAEVAGPDEPVDGAAEVEA</sequence>
<comment type="subcellular location">
    <subcellularLocation>
        <location evidence="5">Cytoplasm</location>
    </subcellularLocation>
</comment>
<name>A0ABW1WZN6_9ACTN</name>
<evidence type="ECO:0000256" key="2">
    <source>
        <dbReference type="ARBA" id="ARBA00022517"/>
    </source>
</evidence>
<accession>A0ABW1WZN6</accession>
<keyword evidence="9" id="KW-1185">Reference proteome</keyword>
<gene>
    <name evidence="5 8" type="primary">rimM</name>
    <name evidence="8" type="ORF">ACFP57_02265</name>
</gene>
<dbReference type="SUPFAM" id="SSF50346">
    <property type="entry name" value="PRC-barrel domain"/>
    <property type="match status" value="1"/>
</dbReference>
<keyword evidence="3 5" id="KW-0698">rRNA processing</keyword>
<dbReference type="InterPro" id="IPR009000">
    <property type="entry name" value="Transl_B-barrel_sf"/>
</dbReference>
<evidence type="ECO:0000313" key="9">
    <source>
        <dbReference type="Proteomes" id="UP001596266"/>
    </source>
</evidence>
<dbReference type="InterPro" id="IPR011033">
    <property type="entry name" value="PRC_barrel-like_sf"/>
</dbReference>
<keyword evidence="2 5" id="KW-0690">Ribosome biogenesis</keyword>
<dbReference type="Pfam" id="PF24986">
    <property type="entry name" value="PRC_RimM"/>
    <property type="match status" value="1"/>
</dbReference>
<evidence type="ECO:0000256" key="5">
    <source>
        <dbReference type="HAMAP-Rule" id="MF_00014"/>
    </source>
</evidence>
<dbReference type="Pfam" id="PF01782">
    <property type="entry name" value="RimM"/>
    <property type="match status" value="1"/>
</dbReference>